<dbReference type="Proteomes" id="UP000007843">
    <property type="component" value="Chromosome"/>
</dbReference>
<dbReference type="HOGENOM" id="CLU_3118814_0_0_6"/>
<evidence type="ECO:0000313" key="2">
    <source>
        <dbReference type="Proteomes" id="UP000007843"/>
    </source>
</evidence>
<dbReference type="KEGG" id="kox:KOX_16415"/>
<reference evidence="1 2" key="1">
    <citation type="journal article" date="2012" name="J. Bacteriol.">
        <title>Complete genome sequence of Klebsiella oxytoca KCTC 1686, used in production of 2,3-butanediol.</title>
        <authorList>
            <person name="Shin S.H."/>
            <person name="Kim S."/>
            <person name="Kim J.Y."/>
            <person name="Lee S."/>
            <person name="Um Y."/>
            <person name="Oh M.K."/>
            <person name="Kim Y.R."/>
            <person name="Lee J."/>
            <person name="Yang K.S."/>
        </authorList>
    </citation>
    <scope>NUCLEOTIDE SEQUENCE [LARGE SCALE GENOMIC DNA]</scope>
    <source>
        <strain evidence="2">ATCC 8724 / DSM 4798 / JCM 20051 / NBRC 3318 / NRRL B-199 / KCTC 1686</strain>
    </source>
</reference>
<name>A0A0H3HEX8_KLEM8</name>
<accession>A0A0H3HEX8</accession>
<evidence type="ECO:0000313" key="1">
    <source>
        <dbReference type="EMBL" id="AEX05005.1"/>
    </source>
</evidence>
<proteinExistence type="predicted"/>
<protein>
    <submittedName>
        <fullName evidence="1">Uncharacterized protein</fullName>
    </submittedName>
</protein>
<sequence length="50" mass="5734">MENGSLKCIVVIDIYNITGNKTQQNKARTARLACNTHQDETFFHTLDCIY</sequence>
<dbReference type="EMBL" id="CP003218">
    <property type="protein sequence ID" value="AEX05005.1"/>
    <property type="molecule type" value="Genomic_DNA"/>
</dbReference>
<gene>
    <name evidence="1" type="ordered locus">KOX_16415</name>
</gene>
<organism evidence="1 2">
    <name type="scientific">Klebsiella michiganensis (strain ATCC 8724 / DSM 4798 / JCM 20051 / NBRC 3318 / NRRL B-199 / KCTC 1686 / BUCSAV 143 / CCM 1901)</name>
    <dbReference type="NCBI Taxonomy" id="1006551"/>
    <lineage>
        <taxon>Bacteria</taxon>
        <taxon>Pseudomonadati</taxon>
        <taxon>Pseudomonadota</taxon>
        <taxon>Gammaproteobacteria</taxon>
        <taxon>Enterobacterales</taxon>
        <taxon>Enterobacteriaceae</taxon>
        <taxon>Klebsiella/Raoultella group</taxon>
        <taxon>Klebsiella</taxon>
    </lineage>
</organism>
<dbReference type="AlphaFoldDB" id="A0A0H3HEX8"/>